<feature type="compositionally biased region" description="Low complexity" evidence="1">
    <location>
        <begin position="224"/>
        <end position="239"/>
    </location>
</feature>
<evidence type="ECO:0000313" key="3">
    <source>
        <dbReference type="Proteomes" id="UP000736335"/>
    </source>
</evidence>
<name>A0A9P6HRG7_9AGAM</name>
<gene>
    <name evidence="2" type="ORF">BJ322DRAFT_1151884</name>
</gene>
<comment type="caution">
    <text evidence="2">The sequence shown here is derived from an EMBL/GenBank/DDBJ whole genome shotgun (WGS) entry which is preliminary data.</text>
</comment>
<reference evidence="2" key="1">
    <citation type="journal article" date="2020" name="Nat. Commun.">
        <title>Large-scale genome sequencing of mycorrhizal fungi provides insights into the early evolution of symbiotic traits.</title>
        <authorList>
            <person name="Miyauchi S."/>
            <person name="Kiss E."/>
            <person name="Kuo A."/>
            <person name="Drula E."/>
            <person name="Kohler A."/>
            <person name="Sanchez-Garcia M."/>
            <person name="Morin E."/>
            <person name="Andreopoulos B."/>
            <person name="Barry K.W."/>
            <person name="Bonito G."/>
            <person name="Buee M."/>
            <person name="Carver A."/>
            <person name="Chen C."/>
            <person name="Cichocki N."/>
            <person name="Clum A."/>
            <person name="Culley D."/>
            <person name="Crous P.W."/>
            <person name="Fauchery L."/>
            <person name="Girlanda M."/>
            <person name="Hayes R.D."/>
            <person name="Keri Z."/>
            <person name="LaButti K."/>
            <person name="Lipzen A."/>
            <person name="Lombard V."/>
            <person name="Magnuson J."/>
            <person name="Maillard F."/>
            <person name="Murat C."/>
            <person name="Nolan M."/>
            <person name="Ohm R.A."/>
            <person name="Pangilinan J."/>
            <person name="Pereira M.F."/>
            <person name="Perotto S."/>
            <person name="Peter M."/>
            <person name="Pfister S."/>
            <person name="Riley R."/>
            <person name="Sitrit Y."/>
            <person name="Stielow J.B."/>
            <person name="Szollosi G."/>
            <person name="Zifcakova L."/>
            <person name="Stursova M."/>
            <person name="Spatafora J.W."/>
            <person name="Tedersoo L."/>
            <person name="Vaario L.M."/>
            <person name="Yamada A."/>
            <person name="Yan M."/>
            <person name="Wang P."/>
            <person name="Xu J."/>
            <person name="Bruns T."/>
            <person name="Baldrian P."/>
            <person name="Vilgalys R."/>
            <person name="Dunand C."/>
            <person name="Henrissat B."/>
            <person name="Grigoriev I.V."/>
            <person name="Hibbett D."/>
            <person name="Nagy L.G."/>
            <person name="Martin F.M."/>
        </authorList>
    </citation>
    <scope>NUCLEOTIDE SEQUENCE</scope>
    <source>
        <strain evidence="2">UH-Tt-Lm1</strain>
    </source>
</reference>
<feature type="compositionally biased region" description="Polar residues" evidence="1">
    <location>
        <begin position="105"/>
        <end position="114"/>
    </location>
</feature>
<protein>
    <submittedName>
        <fullName evidence="2">Uncharacterized protein</fullName>
    </submittedName>
</protein>
<dbReference type="AlphaFoldDB" id="A0A9P6HRG7"/>
<accession>A0A9P6HRG7</accession>
<keyword evidence="3" id="KW-1185">Reference proteome</keyword>
<reference evidence="2" key="2">
    <citation type="submission" date="2020-11" db="EMBL/GenBank/DDBJ databases">
        <authorList>
            <consortium name="DOE Joint Genome Institute"/>
            <person name="Kuo A."/>
            <person name="Miyauchi S."/>
            <person name="Kiss E."/>
            <person name="Drula E."/>
            <person name="Kohler A."/>
            <person name="Sanchez-Garcia M."/>
            <person name="Andreopoulos B."/>
            <person name="Barry K.W."/>
            <person name="Bonito G."/>
            <person name="Buee M."/>
            <person name="Carver A."/>
            <person name="Chen C."/>
            <person name="Cichocki N."/>
            <person name="Clum A."/>
            <person name="Culley D."/>
            <person name="Crous P.W."/>
            <person name="Fauchery L."/>
            <person name="Girlanda M."/>
            <person name="Hayes R."/>
            <person name="Keri Z."/>
            <person name="Labutti K."/>
            <person name="Lipzen A."/>
            <person name="Lombard V."/>
            <person name="Magnuson J."/>
            <person name="Maillard F."/>
            <person name="Morin E."/>
            <person name="Murat C."/>
            <person name="Nolan M."/>
            <person name="Ohm R."/>
            <person name="Pangilinan J."/>
            <person name="Pereira M."/>
            <person name="Perotto S."/>
            <person name="Peter M."/>
            <person name="Riley R."/>
            <person name="Sitrit Y."/>
            <person name="Stielow B."/>
            <person name="Szollosi G."/>
            <person name="Zifcakova L."/>
            <person name="Stursova M."/>
            <person name="Spatafora J.W."/>
            <person name="Tedersoo L."/>
            <person name="Vaario L.-M."/>
            <person name="Yamada A."/>
            <person name="Yan M."/>
            <person name="Wang P."/>
            <person name="Xu J."/>
            <person name="Bruns T."/>
            <person name="Baldrian P."/>
            <person name="Vilgalys R."/>
            <person name="Henrissat B."/>
            <person name="Grigoriev I.V."/>
            <person name="Hibbett D."/>
            <person name="Nagy L.G."/>
            <person name="Martin F.M."/>
        </authorList>
    </citation>
    <scope>NUCLEOTIDE SEQUENCE</scope>
    <source>
        <strain evidence="2">UH-Tt-Lm1</strain>
    </source>
</reference>
<evidence type="ECO:0000256" key="1">
    <source>
        <dbReference type="SAM" id="MobiDB-lite"/>
    </source>
</evidence>
<dbReference type="Proteomes" id="UP000736335">
    <property type="component" value="Unassembled WGS sequence"/>
</dbReference>
<feature type="compositionally biased region" description="Low complexity" evidence="1">
    <location>
        <begin position="204"/>
        <end position="213"/>
    </location>
</feature>
<proteinExistence type="predicted"/>
<feature type="compositionally biased region" description="Low complexity" evidence="1">
    <location>
        <begin position="131"/>
        <end position="141"/>
    </location>
</feature>
<dbReference type="EMBL" id="WIUZ02000001">
    <property type="protein sequence ID" value="KAF9792552.1"/>
    <property type="molecule type" value="Genomic_DNA"/>
</dbReference>
<feature type="compositionally biased region" description="Acidic residues" evidence="1">
    <location>
        <begin position="83"/>
        <end position="95"/>
    </location>
</feature>
<feature type="compositionally biased region" description="Pro residues" evidence="1">
    <location>
        <begin position="214"/>
        <end position="223"/>
    </location>
</feature>
<feature type="region of interest" description="Disordered" evidence="1">
    <location>
        <begin position="1"/>
        <end position="252"/>
    </location>
</feature>
<feature type="compositionally biased region" description="Low complexity" evidence="1">
    <location>
        <begin position="26"/>
        <end position="43"/>
    </location>
</feature>
<feature type="compositionally biased region" description="Basic residues" evidence="1">
    <location>
        <begin position="171"/>
        <end position="182"/>
    </location>
</feature>
<organism evidence="2 3">
    <name type="scientific">Thelephora terrestris</name>
    <dbReference type="NCBI Taxonomy" id="56493"/>
    <lineage>
        <taxon>Eukaryota</taxon>
        <taxon>Fungi</taxon>
        <taxon>Dikarya</taxon>
        <taxon>Basidiomycota</taxon>
        <taxon>Agaricomycotina</taxon>
        <taxon>Agaricomycetes</taxon>
        <taxon>Thelephorales</taxon>
        <taxon>Thelephoraceae</taxon>
        <taxon>Thelephora</taxon>
    </lineage>
</organism>
<evidence type="ECO:0000313" key="2">
    <source>
        <dbReference type="EMBL" id="KAF9792552.1"/>
    </source>
</evidence>
<sequence length="311" mass="34202">MSIQVHPAIIHSPSTMYQPSPLYPEPSNNLRRSLYSLSRPSSPMTNVRPPSRSEKILRETLRRAEEHDRTKGSPFFLPTPLKEDDDSDCDCEDLDGFFGHRASGSPRSRLTRNNSIDKKRSMSPTPHQGSSRRASTASSSSEDVLTPHDAVLKRRLEGVLSQARDQDLGKPHRSISRPRAHTRQSSVDWNLQSQPSSPLPPYSPGLQPQSVGPLTPPPTPPQVPSMLSRTTSNTTNTGRRLPKTPTSPSFDARTASAMCRRIDGYVSFANVEGLGSPPEDDIESVEAGRQHAWLKWLGLKQAPGVEGVAHA</sequence>
<feature type="compositionally biased region" description="Basic and acidic residues" evidence="1">
    <location>
        <begin position="51"/>
        <end position="71"/>
    </location>
</feature>
<dbReference type="OrthoDB" id="3067719at2759"/>